<dbReference type="RefSeq" id="WP_152746234.1">
    <property type="nucleotide sequence ID" value="NZ_VUAZ01000042.1"/>
</dbReference>
<accession>A0A5N7KJ26</accession>
<dbReference type="EMBL" id="VUAZ01000042">
    <property type="protein sequence ID" value="MPR02118.1"/>
    <property type="molecule type" value="Genomic_DNA"/>
</dbReference>
<reference evidence="1 2" key="1">
    <citation type="journal article" date="2020" name="Int. J. Syst. Evol. Microbiol.">
        <title>Pseudomonas kitaguniensis sp. nov., a pathogen causing bacterial rot of Welsh onion in Japan.</title>
        <authorList>
            <person name="Sawada H."/>
            <person name="Fujikawa T."/>
            <person name="Nishiwaki Y."/>
            <person name="Horita H."/>
        </authorList>
    </citation>
    <scope>NUCLEOTIDE SEQUENCE [LARGE SCALE GENOMIC DNA]</scope>
    <source>
        <strain evidence="1 2">MAFF 212408</strain>
    </source>
</reference>
<comment type="caution">
    <text evidence="1">The sequence shown here is derived from an EMBL/GenBank/DDBJ whole genome shotgun (WGS) entry which is preliminary data.</text>
</comment>
<sequence length="76" mass="8701">MDWHIDSRPNFELEVRYSAGVLQRNDGCGYLFRLALEWVSSEADRVNNAFNGELTKKDDIVLRLNGTQLLKMPVSS</sequence>
<evidence type="ECO:0000313" key="2">
    <source>
        <dbReference type="Proteomes" id="UP000326112"/>
    </source>
</evidence>
<organism evidence="1 2">
    <name type="scientific">Pseudomonas kitaguniensis</name>
    <dbReference type="NCBI Taxonomy" id="2607908"/>
    <lineage>
        <taxon>Bacteria</taxon>
        <taxon>Pseudomonadati</taxon>
        <taxon>Pseudomonadota</taxon>
        <taxon>Gammaproteobacteria</taxon>
        <taxon>Pseudomonadales</taxon>
        <taxon>Pseudomonadaceae</taxon>
        <taxon>Pseudomonas</taxon>
    </lineage>
</organism>
<evidence type="ECO:0000313" key="1">
    <source>
        <dbReference type="EMBL" id="MPR02118.1"/>
    </source>
</evidence>
<keyword evidence="2" id="KW-1185">Reference proteome</keyword>
<dbReference type="Proteomes" id="UP000326112">
    <property type="component" value="Unassembled WGS sequence"/>
</dbReference>
<reference evidence="1 2" key="2">
    <citation type="journal article" date="2023" name="Plant Pathol.">
        <title>Dismantling and reorganizing Pseudomonas marginalis sensu#lato.</title>
        <authorList>
            <person name="Sawada H."/>
            <person name="Fujikawa T."/>
            <person name="Satou M."/>
        </authorList>
    </citation>
    <scope>NUCLEOTIDE SEQUENCE [LARGE SCALE GENOMIC DNA]</scope>
    <source>
        <strain evidence="1 2">MAFF 212408</strain>
    </source>
</reference>
<name>A0A5N7KJ26_9PSED</name>
<gene>
    <name evidence="1" type="ORF">F0169_08500</name>
</gene>
<protein>
    <submittedName>
        <fullName evidence="1">Uncharacterized protein</fullName>
    </submittedName>
</protein>
<proteinExistence type="predicted"/>